<dbReference type="InterPro" id="IPR007024">
    <property type="entry name" value="BLUF_domain"/>
</dbReference>
<dbReference type="Proteomes" id="UP000183900">
    <property type="component" value="Unassembled WGS sequence"/>
</dbReference>
<evidence type="ECO:0000259" key="1">
    <source>
        <dbReference type="PROSITE" id="PS50925"/>
    </source>
</evidence>
<dbReference type="SMART" id="SM01034">
    <property type="entry name" value="BLUF"/>
    <property type="match status" value="1"/>
</dbReference>
<dbReference type="SUPFAM" id="SSF54975">
    <property type="entry name" value="Acylphosphatase/BLUF domain-like"/>
    <property type="match status" value="1"/>
</dbReference>
<dbReference type="RefSeq" id="WP_055455001.1">
    <property type="nucleotide sequence ID" value="NZ_CYHE01000003.1"/>
</dbReference>
<organism evidence="2 3">
    <name type="scientific">Pannonibacter indicus</name>
    <dbReference type="NCBI Taxonomy" id="466044"/>
    <lineage>
        <taxon>Bacteria</taxon>
        <taxon>Pseudomonadati</taxon>
        <taxon>Pseudomonadota</taxon>
        <taxon>Alphaproteobacteria</taxon>
        <taxon>Hyphomicrobiales</taxon>
        <taxon>Stappiaceae</taxon>
        <taxon>Pannonibacter</taxon>
    </lineage>
</organism>
<evidence type="ECO:0000313" key="3">
    <source>
        <dbReference type="Proteomes" id="UP000183900"/>
    </source>
</evidence>
<reference evidence="3" key="1">
    <citation type="submission" date="2015-08" db="EMBL/GenBank/DDBJ databases">
        <authorList>
            <person name="Varghese N."/>
        </authorList>
    </citation>
    <scope>NUCLEOTIDE SEQUENCE [LARGE SCALE GENOMIC DNA]</scope>
    <source>
        <strain evidence="3">DSM 23407</strain>
    </source>
</reference>
<dbReference type="OrthoDB" id="196105at2"/>
<gene>
    <name evidence="2" type="ORF">Ga0061067_103177</name>
</gene>
<keyword evidence="3" id="KW-1185">Reference proteome</keyword>
<name>A0A0K6HU68_9HYPH</name>
<accession>A0A0K6HU68</accession>
<dbReference type="PROSITE" id="PS50925">
    <property type="entry name" value="BLUF"/>
    <property type="match status" value="1"/>
</dbReference>
<dbReference type="AlphaFoldDB" id="A0A0K6HU68"/>
<dbReference type="GO" id="GO:0009882">
    <property type="term" value="F:blue light photoreceptor activity"/>
    <property type="evidence" value="ECO:0007669"/>
    <property type="project" value="InterPro"/>
</dbReference>
<dbReference type="Gene3D" id="3.30.70.100">
    <property type="match status" value="1"/>
</dbReference>
<protein>
    <submittedName>
        <fullName evidence="2">Sensors of blue-light using FAD</fullName>
    </submittedName>
</protein>
<evidence type="ECO:0000313" key="2">
    <source>
        <dbReference type="EMBL" id="CUA94444.1"/>
    </source>
</evidence>
<feature type="domain" description="BLUF" evidence="1">
    <location>
        <begin position="4"/>
        <end position="99"/>
    </location>
</feature>
<dbReference type="EMBL" id="CYHE01000003">
    <property type="protein sequence ID" value="CUA94444.1"/>
    <property type="molecule type" value="Genomic_DNA"/>
</dbReference>
<dbReference type="GO" id="GO:0071949">
    <property type="term" value="F:FAD binding"/>
    <property type="evidence" value="ECO:0007669"/>
    <property type="project" value="InterPro"/>
</dbReference>
<dbReference type="InterPro" id="IPR036046">
    <property type="entry name" value="Acylphosphatase-like_dom_sf"/>
</dbReference>
<sequence length="150" mass="16318">MPGLYHICYLSVAKLSALQPTPEQGFEAITAAALKANAASGLTGCIIFTGQHFLQVIEGNREDVEDTFGRISRDTRHTDVRVLSEGPIEVRDFPEMAVNCGGDEALTAEALTEISAVLDFPQHQLHIREIRTLLSVITQTSRKQDALLAG</sequence>
<dbReference type="Pfam" id="PF04940">
    <property type="entry name" value="BLUF"/>
    <property type="match status" value="1"/>
</dbReference>
<proteinExistence type="predicted"/>